<dbReference type="EMBL" id="SNRY01000548">
    <property type="protein sequence ID" value="KAA6339296.1"/>
    <property type="molecule type" value="Genomic_DNA"/>
</dbReference>
<dbReference type="AlphaFoldDB" id="A0A5J4RZD7"/>
<dbReference type="Pfam" id="PF03724">
    <property type="entry name" value="META"/>
    <property type="match status" value="1"/>
</dbReference>
<dbReference type="InterPro" id="IPR038670">
    <property type="entry name" value="HslJ-like_sf"/>
</dbReference>
<dbReference type="InterPro" id="IPR005184">
    <property type="entry name" value="DUF306_Meta_HslJ"/>
</dbReference>
<proteinExistence type="predicted"/>
<sequence length="84" mass="9444">MTSKKSILTNAGCNAINAYFSTNPNDAYAISFSEITATMKAYPDITLEKQMITALYETWSYNISDKGNVIFYDKSEKLIIILTK</sequence>
<accession>A0A5J4RZD7</accession>
<evidence type="ECO:0000259" key="1">
    <source>
        <dbReference type="Pfam" id="PF03724"/>
    </source>
</evidence>
<protein>
    <recommendedName>
        <fullName evidence="1">DUF306 domain-containing protein</fullName>
    </recommendedName>
</protein>
<feature type="domain" description="DUF306" evidence="1">
    <location>
        <begin position="5"/>
        <end position="73"/>
    </location>
</feature>
<reference evidence="2" key="1">
    <citation type="submission" date="2019-03" db="EMBL/GenBank/DDBJ databases">
        <title>Single cell metagenomics reveals metabolic interactions within the superorganism composed of flagellate Streblomastix strix and complex community of Bacteroidetes bacteria on its surface.</title>
        <authorList>
            <person name="Treitli S.C."/>
            <person name="Kolisko M."/>
            <person name="Husnik F."/>
            <person name="Keeling P."/>
            <person name="Hampl V."/>
        </authorList>
    </citation>
    <scope>NUCLEOTIDE SEQUENCE</scope>
    <source>
        <strain evidence="2">STM</strain>
    </source>
</reference>
<evidence type="ECO:0000313" key="2">
    <source>
        <dbReference type="EMBL" id="KAA6339296.1"/>
    </source>
</evidence>
<dbReference type="Gene3D" id="2.40.128.270">
    <property type="match status" value="1"/>
</dbReference>
<organism evidence="2">
    <name type="scientific">termite gut metagenome</name>
    <dbReference type="NCBI Taxonomy" id="433724"/>
    <lineage>
        <taxon>unclassified sequences</taxon>
        <taxon>metagenomes</taxon>
        <taxon>organismal metagenomes</taxon>
    </lineage>
</organism>
<comment type="caution">
    <text evidence="2">The sequence shown here is derived from an EMBL/GenBank/DDBJ whole genome shotgun (WGS) entry which is preliminary data.</text>
</comment>
<name>A0A5J4RZD7_9ZZZZ</name>
<gene>
    <name evidence="2" type="ORF">EZS27_012767</name>
</gene>